<dbReference type="PRINTS" id="PR00799">
    <property type="entry name" value="TRANSAMINASE"/>
</dbReference>
<dbReference type="GO" id="GO:0042802">
    <property type="term" value="F:identical protein binding"/>
    <property type="evidence" value="ECO:0007669"/>
    <property type="project" value="TreeGrafter"/>
</dbReference>
<protein>
    <submittedName>
        <fullName evidence="8">Aromatic amino acid aminotransferase</fullName>
    </submittedName>
</protein>
<dbReference type="InterPro" id="IPR015421">
    <property type="entry name" value="PyrdxlP-dep_Trfase_major"/>
</dbReference>
<comment type="subunit">
    <text evidence="3">Homodimer.</text>
</comment>
<gene>
    <name evidence="8" type="primary">tatA</name>
    <name evidence="8" type="ORF">pHRC017_0290</name>
</gene>
<evidence type="ECO:0000259" key="7">
    <source>
        <dbReference type="Pfam" id="PF00155"/>
    </source>
</evidence>
<keyword evidence="5 8" id="KW-0808">Transferase</keyword>
<dbReference type="CDD" id="cd00609">
    <property type="entry name" value="AAT_like"/>
    <property type="match status" value="1"/>
</dbReference>
<dbReference type="PANTHER" id="PTHR11879:SF22">
    <property type="entry name" value="ASPARTATE AMINOTRANSFERASE, MITOCHONDRIAL"/>
    <property type="match status" value="1"/>
</dbReference>
<dbReference type="NCBIfam" id="NF006719">
    <property type="entry name" value="PRK09257.1"/>
    <property type="match status" value="1"/>
</dbReference>
<dbReference type="GO" id="GO:0005829">
    <property type="term" value="C:cytosol"/>
    <property type="evidence" value="ECO:0007669"/>
    <property type="project" value="TreeGrafter"/>
</dbReference>
<evidence type="ECO:0000256" key="1">
    <source>
        <dbReference type="ARBA" id="ARBA00001933"/>
    </source>
</evidence>
<comment type="similarity">
    <text evidence="2">Belongs to the class-I pyridoxal-phosphate-dependent aminotransferase family.</text>
</comment>
<comment type="cofactor">
    <cofactor evidence="1">
        <name>pyridoxal 5'-phosphate</name>
        <dbReference type="ChEBI" id="CHEBI:597326"/>
    </cofactor>
</comment>
<dbReference type="InterPro" id="IPR004839">
    <property type="entry name" value="Aminotransferase_I/II_large"/>
</dbReference>
<dbReference type="GO" id="GO:0030170">
    <property type="term" value="F:pyridoxal phosphate binding"/>
    <property type="evidence" value="ECO:0007669"/>
    <property type="project" value="InterPro"/>
</dbReference>
<accession>I2E1P8</accession>
<dbReference type="GO" id="GO:0033585">
    <property type="term" value="P:L-phenylalanine biosynthetic process from chorismate via phenylpyruvate"/>
    <property type="evidence" value="ECO:0007669"/>
    <property type="project" value="TreeGrafter"/>
</dbReference>
<dbReference type="Gene3D" id="3.40.640.10">
    <property type="entry name" value="Type I PLP-dependent aspartate aminotransferase-like (Major domain)"/>
    <property type="match status" value="1"/>
</dbReference>
<reference evidence="8" key="1">
    <citation type="journal article" date="2012" name="Mol. Plant Microbe Interact.">
        <title>Rhizobial plasmids that cause impaired symbiotic nitrogen fixation and enhanced host invasion.</title>
        <authorList>
            <person name="Crook M.B."/>
            <person name="Lindsay D.P."/>
            <person name="Biggs M.B."/>
            <person name="Bentley J.S."/>
            <person name="Price J.C."/>
            <person name="Clement S.C."/>
            <person name="Clement M.J."/>
            <person name="Long S.R."/>
            <person name="Griffitts J.S."/>
        </authorList>
    </citation>
    <scope>NUCLEOTIDE SEQUENCE</scope>
    <source>
        <strain evidence="8">C017</strain>
        <plasmid evidence="8">pHRC017</plasmid>
    </source>
</reference>
<evidence type="ECO:0000256" key="5">
    <source>
        <dbReference type="ARBA" id="ARBA00022679"/>
    </source>
</evidence>
<keyword evidence="8" id="KW-0614">Plasmid</keyword>
<dbReference type="PANTHER" id="PTHR11879">
    <property type="entry name" value="ASPARTATE AMINOTRANSFERASE"/>
    <property type="match status" value="1"/>
</dbReference>
<dbReference type="InterPro" id="IPR000796">
    <property type="entry name" value="Asp_trans"/>
</dbReference>
<evidence type="ECO:0000256" key="2">
    <source>
        <dbReference type="ARBA" id="ARBA00007441"/>
    </source>
</evidence>
<dbReference type="SUPFAM" id="SSF53383">
    <property type="entry name" value="PLP-dependent transferases"/>
    <property type="match status" value="1"/>
</dbReference>
<evidence type="ECO:0000256" key="4">
    <source>
        <dbReference type="ARBA" id="ARBA00022576"/>
    </source>
</evidence>
<keyword evidence="4 8" id="KW-0032">Aminotransferase</keyword>
<keyword evidence="6" id="KW-0663">Pyridoxal phosphate</keyword>
<dbReference type="AlphaFoldDB" id="I2E1P8"/>
<geneLocation type="plasmid" evidence="8">
    <name>pHRC017</name>
</geneLocation>
<evidence type="ECO:0000256" key="6">
    <source>
        <dbReference type="ARBA" id="ARBA00022898"/>
    </source>
</evidence>
<sequence>MQHVIRRKLYGLCGLREGPNWVRLPSLPVGNDYSSMQPHWGLTMFNALDRKPDDPLLALIGLFRKDERPGKVDLGVGVYRDETGRTPIFRAVKAAEKRLLETQDSKAYIGPEGDLVFLDRLWELVSGDTIERSHVAGVQTPGGSGALRLAADLIKRMGGGGIWLGLPSWPNHAPIFKAAGLDIATYDFFDIPSQSVIFDNLVSALEGAASGDAVLLHASCHNPTGGVLSEAQWMEIAALVAERGLLPLVDLAYQGFGRGLDQDVAGLRHLLGVAPEALVAVSCSKSFGLYRERTGAVFARASSSASADRVRSNLAGLARTSYSMPPDHGAAVVRTILDDPELRRDWTEELETMRLRMTGLRRSLAEGLRTRWQSLGAVAEQEGMFSMLPLSEAEVMRLRTEHGIYMPASGRINIAGLKTAEVAEVAGKFSSL</sequence>
<proteinExistence type="inferred from homology"/>
<dbReference type="InterPro" id="IPR015424">
    <property type="entry name" value="PyrdxlP-dep_Trfase"/>
</dbReference>
<evidence type="ECO:0000256" key="3">
    <source>
        <dbReference type="ARBA" id="ARBA00011738"/>
    </source>
</evidence>
<dbReference type="GO" id="GO:0004838">
    <property type="term" value="F:L-tyrosine-2-oxoglutarate transaminase activity"/>
    <property type="evidence" value="ECO:0007669"/>
    <property type="project" value="TreeGrafter"/>
</dbReference>
<dbReference type="EMBL" id="JQ665880">
    <property type="protein sequence ID" value="AFJ91416.1"/>
    <property type="molecule type" value="Genomic_DNA"/>
</dbReference>
<dbReference type="GO" id="GO:0004069">
    <property type="term" value="F:L-aspartate:2-oxoglutarate aminotransferase activity"/>
    <property type="evidence" value="ECO:0007669"/>
    <property type="project" value="TreeGrafter"/>
</dbReference>
<name>I2E1P8_RHIML</name>
<dbReference type="Pfam" id="PF00155">
    <property type="entry name" value="Aminotran_1_2"/>
    <property type="match status" value="1"/>
</dbReference>
<feature type="domain" description="Aminotransferase class I/classII large" evidence="7">
    <location>
        <begin position="70"/>
        <end position="428"/>
    </location>
</feature>
<organism evidence="8">
    <name type="scientific">Rhizobium meliloti</name>
    <name type="common">Ensifer meliloti</name>
    <name type="synonym">Sinorhizobium meliloti</name>
    <dbReference type="NCBI Taxonomy" id="382"/>
    <lineage>
        <taxon>Bacteria</taxon>
        <taxon>Pseudomonadati</taxon>
        <taxon>Pseudomonadota</taxon>
        <taxon>Alphaproteobacteria</taxon>
        <taxon>Hyphomicrobiales</taxon>
        <taxon>Rhizobiaceae</taxon>
        <taxon>Sinorhizobium/Ensifer group</taxon>
        <taxon>Sinorhizobium</taxon>
    </lineage>
</organism>
<dbReference type="InterPro" id="IPR015422">
    <property type="entry name" value="PyrdxlP-dep_Trfase_small"/>
</dbReference>
<evidence type="ECO:0000313" key="8">
    <source>
        <dbReference type="EMBL" id="AFJ91416.1"/>
    </source>
</evidence>
<dbReference type="Gene3D" id="3.90.1150.10">
    <property type="entry name" value="Aspartate Aminotransferase, domain 1"/>
    <property type="match status" value="1"/>
</dbReference>